<reference evidence="1 2" key="1">
    <citation type="submission" date="2017-07" db="EMBL/GenBank/DDBJ databases">
        <title>Phylogenetic study on the rhizospheric bacterium Ochrobactrum sp. A44.</title>
        <authorList>
            <person name="Krzyzanowska D.M."/>
            <person name="Ossowicki A."/>
            <person name="Rajewska M."/>
            <person name="Maciag T."/>
            <person name="Kaczynski Z."/>
            <person name="Czerwicka M."/>
            <person name="Jafra S."/>
        </authorList>
    </citation>
    <scope>NUCLEOTIDE SEQUENCE [LARGE SCALE GENOMIC DNA]</scope>
    <source>
        <strain evidence="1 2">CCUG 30717</strain>
    </source>
</reference>
<sequence length="44" mass="5004">MFNAHLIPKTVSHFSGCTPIRFIATAPPEIRKGFSENAMRRLPY</sequence>
<comment type="caution">
    <text evidence="1">The sequence shown here is derived from an EMBL/GenBank/DDBJ whole genome shotgun (WGS) entry which is preliminary data.</text>
</comment>
<gene>
    <name evidence="1" type="ORF">CEV34_1780</name>
</gene>
<dbReference type="Proteomes" id="UP000216188">
    <property type="component" value="Unassembled WGS sequence"/>
</dbReference>
<proteinExistence type="predicted"/>
<dbReference type="EMBL" id="NNRM01000017">
    <property type="protein sequence ID" value="OYR27426.1"/>
    <property type="molecule type" value="Genomic_DNA"/>
</dbReference>
<keyword evidence="2" id="KW-1185">Reference proteome</keyword>
<accession>A0A256GKQ2</accession>
<organism evidence="1 2">
    <name type="scientific">Brucella pseudogrignonensis</name>
    <dbReference type="NCBI Taxonomy" id="419475"/>
    <lineage>
        <taxon>Bacteria</taxon>
        <taxon>Pseudomonadati</taxon>
        <taxon>Pseudomonadota</taxon>
        <taxon>Alphaproteobacteria</taxon>
        <taxon>Hyphomicrobiales</taxon>
        <taxon>Brucellaceae</taxon>
        <taxon>Brucella/Ochrobactrum group</taxon>
        <taxon>Brucella</taxon>
    </lineage>
</organism>
<protein>
    <submittedName>
        <fullName evidence="1">Uncharacterized protein</fullName>
    </submittedName>
</protein>
<name>A0A256GKQ2_9HYPH</name>
<dbReference type="AlphaFoldDB" id="A0A256GKQ2"/>
<evidence type="ECO:0000313" key="2">
    <source>
        <dbReference type="Proteomes" id="UP000216188"/>
    </source>
</evidence>
<evidence type="ECO:0000313" key="1">
    <source>
        <dbReference type="EMBL" id="OYR27426.1"/>
    </source>
</evidence>